<proteinExistence type="predicted"/>
<name>A0A397VI26_9GLOM</name>
<comment type="caution">
    <text evidence="1">The sequence shown here is derived from an EMBL/GenBank/DDBJ whole genome shotgun (WGS) entry which is preliminary data.</text>
</comment>
<accession>A0A397VI26</accession>
<dbReference type="Proteomes" id="UP000266673">
    <property type="component" value="Unassembled WGS sequence"/>
</dbReference>
<evidence type="ECO:0000313" key="1">
    <source>
        <dbReference type="EMBL" id="RIB22120.1"/>
    </source>
</evidence>
<dbReference type="EMBL" id="QKWP01000323">
    <property type="protein sequence ID" value="RIB22120.1"/>
    <property type="molecule type" value="Genomic_DNA"/>
</dbReference>
<organism evidence="1 2">
    <name type="scientific">Gigaspora rosea</name>
    <dbReference type="NCBI Taxonomy" id="44941"/>
    <lineage>
        <taxon>Eukaryota</taxon>
        <taxon>Fungi</taxon>
        <taxon>Fungi incertae sedis</taxon>
        <taxon>Mucoromycota</taxon>
        <taxon>Glomeromycotina</taxon>
        <taxon>Glomeromycetes</taxon>
        <taxon>Diversisporales</taxon>
        <taxon>Gigasporaceae</taxon>
        <taxon>Gigaspora</taxon>
    </lineage>
</organism>
<protein>
    <submittedName>
        <fullName evidence="1">Uncharacterized protein</fullName>
    </submittedName>
</protein>
<sequence>MTSVFAAVSFIETVQGNTSLSEIAMYKHEYDEFVYYKFKAFVSVDNQHMINKIEIMLLIGRFVLENSKLNVSNNDVTILQAINLDLKTIENEPTVYDLPVTLLFGYYLAPCKSSEISKDKPLHFTLKRRGYNSITSNYLMIEIDCAFDAGTARHAGIPTAIENKAILSVCGELYKGNNMMHIIASDIE</sequence>
<keyword evidence="2" id="KW-1185">Reference proteome</keyword>
<dbReference type="AlphaFoldDB" id="A0A397VI26"/>
<reference evidence="1 2" key="1">
    <citation type="submission" date="2018-06" db="EMBL/GenBank/DDBJ databases">
        <title>Comparative genomics reveals the genomic features of Rhizophagus irregularis, R. cerebriforme, R. diaphanum and Gigaspora rosea, and their symbiotic lifestyle signature.</title>
        <authorList>
            <person name="Morin E."/>
            <person name="San Clemente H."/>
            <person name="Chen E.C.H."/>
            <person name="De La Providencia I."/>
            <person name="Hainaut M."/>
            <person name="Kuo A."/>
            <person name="Kohler A."/>
            <person name="Murat C."/>
            <person name="Tang N."/>
            <person name="Roy S."/>
            <person name="Loubradou J."/>
            <person name="Henrissat B."/>
            <person name="Grigoriev I.V."/>
            <person name="Corradi N."/>
            <person name="Roux C."/>
            <person name="Martin F.M."/>
        </authorList>
    </citation>
    <scope>NUCLEOTIDE SEQUENCE [LARGE SCALE GENOMIC DNA]</scope>
    <source>
        <strain evidence="1 2">DAOM 194757</strain>
    </source>
</reference>
<evidence type="ECO:0000313" key="2">
    <source>
        <dbReference type="Proteomes" id="UP000266673"/>
    </source>
</evidence>
<dbReference type="OrthoDB" id="2446214at2759"/>
<gene>
    <name evidence="1" type="ORF">C2G38_2243490</name>
</gene>